<accession>A0ABT0C894</accession>
<comment type="caution">
    <text evidence="2">The sequence shown here is derived from an EMBL/GenBank/DDBJ whole genome shotgun (WGS) entry which is preliminary data.</text>
</comment>
<evidence type="ECO:0000313" key="2">
    <source>
        <dbReference type="EMBL" id="MCJ2542016.1"/>
    </source>
</evidence>
<keyword evidence="3" id="KW-1185">Reference proteome</keyword>
<dbReference type="SUPFAM" id="SSF88713">
    <property type="entry name" value="Glycoside hydrolase/deacetylase"/>
    <property type="match status" value="1"/>
</dbReference>
<dbReference type="PANTHER" id="PTHR43123">
    <property type="entry name" value="POLYSACCHARIDE DEACETYLASE-RELATED"/>
    <property type="match status" value="1"/>
</dbReference>
<dbReference type="InterPro" id="IPR002509">
    <property type="entry name" value="NODB_dom"/>
</dbReference>
<evidence type="ECO:0000259" key="1">
    <source>
        <dbReference type="Pfam" id="PF01522"/>
    </source>
</evidence>
<dbReference type="InterPro" id="IPR011330">
    <property type="entry name" value="Glyco_hydro/deAcase_b/a-brl"/>
</dbReference>
<proteinExistence type="predicted"/>
<evidence type="ECO:0000313" key="3">
    <source>
        <dbReference type="Proteomes" id="UP000830835"/>
    </source>
</evidence>
<dbReference type="PANTHER" id="PTHR43123:SF4">
    <property type="entry name" value="POLYSACCHARIDE DEACETYLASE"/>
    <property type="match status" value="1"/>
</dbReference>
<gene>
    <name evidence="2" type="ORF">JX360_03690</name>
</gene>
<dbReference type="Proteomes" id="UP000830835">
    <property type="component" value="Unassembled WGS sequence"/>
</dbReference>
<dbReference type="Gene3D" id="3.20.20.370">
    <property type="entry name" value="Glycoside hydrolase/deacetylase"/>
    <property type="match status" value="1"/>
</dbReference>
<sequence>MLPPAYSALPNRSPLRLPDQARVAVYVVMNIEHFTFGKLGTAIQPHLTSSPEIANYGWRDYGNRVGIWRLFDLFAELGIPVTAALNAEMVELYPPIIEGIRQYQWLVMAHGWNNSTGHSGMNRTAEEELIERSLTLLEKVSGSCPWGWLTPGFSITENTFELLRAAGIRYTTDWVNDDQPYWLETAAGPLLGIPYTLETNDISLCLSARLPGEAFAQALIDQFDQLWREGEQFPRIMAIGLHPFIVGQPLRMGSLKKALQHIQAHPYTWLTTSDAIYEWYTQAYPAPEPA</sequence>
<feature type="domain" description="NodB homology" evidence="1">
    <location>
        <begin position="60"/>
        <end position="170"/>
    </location>
</feature>
<dbReference type="RefSeq" id="WP_244349225.1">
    <property type="nucleotide sequence ID" value="NZ_JAFIRA010000005.1"/>
</dbReference>
<reference evidence="2" key="1">
    <citation type="submission" date="2021-02" db="EMBL/GenBank/DDBJ databases">
        <title>The CRISPR/cas machinery reduction and long-range gene transfer in the hot spring cyanobacterium Synechococcus.</title>
        <authorList>
            <person name="Dvorak P."/>
            <person name="Jahodarova E."/>
            <person name="Hasler P."/>
            <person name="Poulickova A."/>
        </authorList>
    </citation>
    <scope>NUCLEOTIDE SEQUENCE</scope>
    <source>
        <strain evidence="2">Rupite</strain>
    </source>
</reference>
<name>A0ABT0C894_THEVL</name>
<dbReference type="CDD" id="cd10979">
    <property type="entry name" value="CE4_PuuE_like"/>
    <property type="match status" value="1"/>
</dbReference>
<protein>
    <submittedName>
        <fullName evidence="2">Polysaccharide deacetylase family protein</fullName>
    </submittedName>
</protein>
<dbReference type="Pfam" id="PF01522">
    <property type="entry name" value="Polysacc_deac_1"/>
    <property type="match status" value="1"/>
</dbReference>
<dbReference type="EMBL" id="JAFIRA010000005">
    <property type="protein sequence ID" value="MCJ2542016.1"/>
    <property type="molecule type" value="Genomic_DNA"/>
</dbReference>
<organism evidence="2 3">
    <name type="scientific">Thermostichus vulcanus str. 'Rupite'</name>
    <dbReference type="NCBI Taxonomy" id="2813851"/>
    <lineage>
        <taxon>Bacteria</taxon>
        <taxon>Bacillati</taxon>
        <taxon>Cyanobacteriota</taxon>
        <taxon>Cyanophyceae</taxon>
        <taxon>Thermostichales</taxon>
        <taxon>Thermostichaceae</taxon>
        <taxon>Thermostichus</taxon>
    </lineage>
</organism>